<dbReference type="InterPro" id="IPR051540">
    <property type="entry name" value="S-2-haloacid_dehalogenase"/>
</dbReference>
<name>A0ABD3PN29_9STRA</name>
<dbReference type="PANTHER" id="PTHR43316">
    <property type="entry name" value="HYDROLASE, HALOACID DELAHOGENASE-RELATED"/>
    <property type="match status" value="1"/>
</dbReference>
<feature type="compositionally biased region" description="Low complexity" evidence="2">
    <location>
        <begin position="51"/>
        <end position="71"/>
    </location>
</feature>
<dbReference type="AlphaFoldDB" id="A0ABD3PN29"/>
<dbReference type="Proteomes" id="UP001516023">
    <property type="component" value="Unassembled WGS sequence"/>
</dbReference>
<dbReference type="SUPFAM" id="SSF56784">
    <property type="entry name" value="HAD-like"/>
    <property type="match status" value="1"/>
</dbReference>
<evidence type="ECO:0000313" key="4">
    <source>
        <dbReference type="EMBL" id="KAL3789167.1"/>
    </source>
</evidence>
<accession>A0ABD3PN29</accession>
<evidence type="ECO:0000256" key="2">
    <source>
        <dbReference type="SAM" id="MobiDB-lite"/>
    </source>
</evidence>
<reference evidence="4 5" key="1">
    <citation type="journal article" date="2020" name="G3 (Bethesda)">
        <title>Improved Reference Genome for Cyclotella cryptica CCMP332, a Model for Cell Wall Morphogenesis, Salinity Adaptation, and Lipid Production in Diatoms (Bacillariophyta).</title>
        <authorList>
            <person name="Roberts W.R."/>
            <person name="Downey K.M."/>
            <person name="Ruck E.C."/>
            <person name="Traller J.C."/>
            <person name="Alverson A.J."/>
        </authorList>
    </citation>
    <scope>NUCLEOTIDE SEQUENCE [LARGE SCALE GENOMIC DNA]</scope>
    <source>
        <strain evidence="4 5">CCMP332</strain>
    </source>
</reference>
<evidence type="ECO:0000256" key="3">
    <source>
        <dbReference type="SAM" id="SignalP"/>
    </source>
</evidence>
<dbReference type="Gene3D" id="3.40.50.1000">
    <property type="entry name" value="HAD superfamily/HAD-like"/>
    <property type="match status" value="1"/>
</dbReference>
<dbReference type="EMBL" id="JABMIG020000145">
    <property type="protein sequence ID" value="KAL3789167.1"/>
    <property type="molecule type" value="Genomic_DNA"/>
</dbReference>
<sequence length="429" mass="47456">MRIYAGTVALVASLSLQVPLSAGFVPSRVAHHARVGLEPSLQNQQLRTRTLQPLHSTPTEESDTASPSSTSPKKKKKKLGLITFDLDDTLYPIAPVLDEANAAFSTAMSNFGYVDIQPSDIVETGKAIRAQVLPEDGSASSAVADPLKPTTVNHKEIRLAAIRKEMEQFILKTKLKQTALDWATDVEDLTSPVRKSAEKWARTTVHSSVVQAVYNAWEMERHHAAERHLYPDAISTIKQIQSDHPNVIIGAVTDGSANPMLMVFSLMPLFDFTVSWEDDMGELAKLSMMEQFQELSEVDRSDDLSWIYRLALEKGKAMSKLTNEMQHETDTEDEDIEWCWVHVGDDLAYDVGGSATNGAKTVLVELSPQYGQTARLRAEGKRPPWATETMAQTAALQKMALNALDKVDARISSLSELPEVINELLKEED</sequence>
<feature type="region of interest" description="Disordered" evidence="2">
    <location>
        <begin position="51"/>
        <end position="74"/>
    </location>
</feature>
<dbReference type="InterPro" id="IPR023214">
    <property type="entry name" value="HAD_sf"/>
</dbReference>
<feature type="signal peptide" evidence="3">
    <location>
        <begin position="1"/>
        <end position="23"/>
    </location>
</feature>
<comment type="caution">
    <text evidence="4">The sequence shown here is derived from an EMBL/GenBank/DDBJ whole genome shotgun (WGS) entry which is preliminary data.</text>
</comment>
<dbReference type="GO" id="GO:0016787">
    <property type="term" value="F:hydrolase activity"/>
    <property type="evidence" value="ECO:0007669"/>
    <property type="project" value="UniProtKB-KW"/>
</dbReference>
<organism evidence="4 5">
    <name type="scientific">Cyclotella cryptica</name>
    <dbReference type="NCBI Taxonomy" id="29204"/>
    <lineage>
        <taxon>Eukaryota</taxon>
        <taxon>Sar</taxon>
        <taxon>Stramenopiles</taxon>
        <taxon>Ochrophyta</taxon>
        <taxon>Bacillariophyta</taxon>
        <taxon>Coscinodiscophyceae</taxon>
        <taxon>Thalassiosirophycidae</taxon>
        <taxon>Stephanodiscales</taxon>
        <taxon>Stephanodiscaceae</taxon>
        <taxon>Cyclotella</taxon>
    </lineage>
</organism>
<evidence type="ECO:0000313" key="5">
    <source>
        <dbReference type="Proteomes" id="UP001516023"/>
    </source>
</evidence>
<feature type="chain" id="PRO_5044821206" evidence="3">
    <location>
        <begin position="24"/>
        <end position="429"/>
    </location>
</feature>
<evidence type="ECO:0000256" key="1">
    <source>
        <dbReference type="ARBA" id="ARBA00022801"/>
    </source>
</evidence>
<keyword evidence="3" id="KW-0732">Signal</keyword>
<gene>
    <name evidence="4" type="ORF">HJC23_012256</name>
</gene>
<dbReference type="InterPro" id="IPR036412">
    <property type="entry name" value="HAD-like_sf"/>
</dbReference>
<proteinExistence type="predicted"/>
<keyword evidence="1" id="KW-0378">Hydrolase</keyword>
<protein>
    <submittedName>
        <fullName evidence="4">Uncharacterized protein</fullName>
    </submittedName>
</protein>
<keyword evidence="5" id="KW-1185">Reference proteome</keyword>
<dbReference type="PANTHER" id="PTHR43316:SF8">
    <property type="entry name" value="HAD FAMILY HYDROLASE"/>
    <property type="match status" value="1"/>
</dbReference>